<protein>
    <recommendedName>
        <fullName evidence="4">Exocyst complex protein EXO70</fullName>
    </recommendedName>
</protein>
<keyword evidence="4" id="KW-0653">Protein transport</keyword>
<dbReference type="InterPro" id="IPR016159">
    <property type="entry name" value="Cullin_repeat-like_dom_sf"/>
</dbReference>
<dbReference type="KEGG" id="zmk:HG535_0H01150"/>
<proteinExistence type="inferred from homology"/>
<evidence type="ECO:0000256" key="2">
    <source>
        <dbReference type="ARBA" id="ARBA00022448"/>
    </source>
</evidence>
<dbReference type="Gene3D" id="1.10.357.60">
    <property type="match status" value="1"/>
</dbReference>
<name>A0A7H9B7R1_ZYGMR</name>
<dbReference type="OrthoDB" id="1922221at2759"/>
<keyword evidence="3 4" id="KW-0268">Exocytosis</keyword>
<dbReference type="Pfam" id="PF03081">
    <property type="entry name" value="Exo70_C"/>
    <property type="match status" value="1"/>
</dbReference>
<dbReference type="InterPro" id="IPR046364">
    <property type="entry name" value="Exo70_C"/>
</dbReference>
<dbReference type="GO" id="GO:0005546">
    <property type="term" value="F:phosphatidylinositol-4,5-bisphosphate binding"/>
    <property type="evidence" value="ECO:0007669"/>
    <property type="project" value="InterPro"/>
</dbReference>
<evidence type="ECO:0000259" key="5">
    <source>
        <dbReference type="Pfam" id="PF03081"/>
    </source>
</evidence>
<evidence type="ECO:0000313" key="6">
    <source>
        <dbReference type="EMBL" id="QLG74788.1"/>
    </source>
</evidence>
<accession>A0A7H9B7R1</accession>
<dbReference type="GO" id="GO:0005935">
    <property type="term" value="C:cellular bud neck"/>
    <property type="evidence" value="ECO:0007669"/>
    <property type="project" value="UniProtKB-SubCell"/>
</dbReference>
<comment type="similarity">
    <text evidence="1 4">Belongs to the EXO70 family.</text>
</comment>
<dbReference type="GeneID" id="59238591"/>
<dbReference type="Gene3D" id="1.20.1280.170">
    <property type="entry name" value="Exocyst complex component Exo70"/>
    <property type="match status" value="1"/>
</dbReference>
<gene>
    <name evidence="6" type="ORF">HG535_0H01150</name>
</gene>
<dbReference type="Gene3D" id="1.20.58.1150">
    <property type="match status" value="1"/>
</dbReference>
<keyword evidence="7" id="KW-1185">Reference proteome</keyword>
<dbReference type="EMBL" id="CP058611">
    <property type="protein sequence ID" value="QLG74788.1"/>
    <property type="molecule type" value="Genomic_DNA"/>
</dbReference>
<comment type="subcellular location">
    <subcellularLocation>
        <location evidence="4">Bud</location>
    </subcellularLocation>
    <subcellularLocation>
        <location evidence="4">Bud neck</location>
    </subcellularLocation>
</comment>
<evidence type="ECO:0000313" key="7">
    <source>
        <dbReference type="Proteomes" id="UP000509704"/>
    </source>
</evidence>
<keyword evidence="2 4" id="KW-0813">Transport</keyword>
<sequence>MIGTAIDIDEADVLVYTQSLEKASRLTTEINKSLKHIAQVSSHSSDLFAPILSRNNVLSVLQRNIESTLNSVASVKDLANEASKHEMVLQKRIGQVGLKPYIKAIHRLDDMLDDIKNGNREKRADNAEFTGILTHLAELIKTSETNLRIYLVAILNVNKPFDPQININKKIPFPYFNDQQLVEMSLILDYFHNSGVGENHIHIEDVFVQERSETILKCMAFLEPFAKEISGSVNKPYEKGSSGMLSYTEALLGFIANEKSLVEDLYAQEEVLKSNVLLGIVRLLIIPYVKLVELNLDHVRKNLENNGILSFELADCVHNVTRLLRGGPLDSYPSLQECSQKIHYVTQSLFKDAIVRIDKKVSSMSSIPADNGVTEATVDTMSRLRKFSEYKTGCIGAMESIQRENWLPKNHKEKEYTYQNNYNLNNPPELLSCFLSDCIDLLIVGLEARAQILLMPNQEPDIANPNSSKNTHKPRIGFFIIMNMTLIDQIVDKSRLRELLDSNGQARLQKLKRRYINYLVSDWRELASNLMDSVFVDSAGKISSKDKDQIKEKFKKFNEGFEELISKYKKFRLTDPELKATLKSEIVSLVLPMYERFYRRYKDSFKNPRKHIKYQPDELTVILNQLGK</sequence>
<organism evidence="6 7">
    <name type="scientific">Zygotorulaspora mrakii</name>
    <name type="common">Zygosaccharomyces mrakii</name>
    <dbReference type="NCBI Taxonomy" id="42260"/>
    <lineage>
        <taxon>Eukaryota</taxon>
        <taxon>Fungi</taxon>
        <taxon>Dikarya</taxon>
        <taxon>Ascomycota</taxon>
        <taxon>Saccharomycotina</taxon>
        <taxon>Saccharomycetes</taxon>
        <taxon>Saccharomycetales</taxon>
        <taxon>Saccharomycetaceae</taxon>
        <taxon>Zygotorulaspora</taxon>
    </lineage>
</organism>
<dbReference type="RefSeq" id="XP_037146513.1">
    <property type="nucleotide sequence ID" value="XM_037290618.1"/>
</dbReference>
<dbReference type="SUPFAM" id="SSF74788">
    <property type="entry name" value="Cullin repeat-like"/>
    <property type="match status" value="1"/>
</dbReference>
<dbReference type="Gene3D" id="1.20.1310.30">
    <property type="match status" value="1"/>
</dbReference>
<dbReference type="InterPro" id="IPR004140">
    <property type="entry name" value="Exo70"/>
</dbReference>
<dbReference type="PANTHER" id="PTHR12542">
    <property type="entry name" value="EXOCYST COMPLEX PROTEIN EXO70"/>
    <property type="match status" value="1"/>
</dbReference>
<dbReference type="GO" id="GO:0015031">
    <property type="term" value="P:protein transport"/>
    <property type="evidence" value="ECO:0007669"/>
    <property type="project" value="UniProtKB-KW"/>
</dbReference>
<dbReference type="Pfam" id="PF20669">
    <property type="entry name" value="Exo70_N"/>
    <property type="match status" value="1"/>
</dbReference>
<comment type="function">
    <text evidence="4">Involved in the secretory pathway as part of the exocyst complex which tethers secretory vesicles to the sites of exocytosis. Also plays a role in the assembly of the exocyst.</text>
</comment>
<evidence type="ECO:0000256" key="3">
    <source>
        <dbReference type="ARBA" id="ARBA00022483"/>
    </source>
</evidence>
<dbReference type="PANTHER" id="PTHR12542:SF41">
    <property type="entry name" value="EXOCYST COMPLEX COMPONENT 7"/>
    <property type="match status" value="1"/>
</dbReference>
<dbReference type="AlphaFoldDB" id="A0A7H9B7R1"/>
<reference evidence="6 7" key="1">
    <citation type="submission" date="2020-07" db="EMBL/GenBank/DDBJ databases">
        <title>The yeast mating-type switching endonuclease HO is a domesticated member of an unorthodox homing genetic element family.</title>
        <authorList>
            <person name="Coughlan A.Y."/>
            <person name="Lombardi L."/>
            <person name="Braun-Galleani S."/>
            <person name="Martos A.R."/>
            <person name="Galeote V."/>
            <person name="Bigey F."/>
            <person name="Dequin S."/>
            <person name="Byrne K.P."/>
            <person name="Wolfe K.H."/>
        </authorList>
    </citation>
    <scope>NUCLEOTIDE SEQUENCE [LARGE SCALE GENOMIC DNA]</scope>
    <source>
        <strain evidence="6 7">NRRL Y-6702</strain>
    </source>
</reference>
<dbReference type="GO" id="GO:0000145">
    <property type="term" value="C:exocyst"/>
    <property type="evidence" value="ECO:0007669"/>
    <property type="project" value="InterPro"/>
</dbReference>
<evidence type="ECO:0000256" key="4">
    <source>
        <dbReference type="RuleBase" id="RU365026"/>
    </source>
</evidence>
<dbReference type="Proteomes" id="UP000509704">
    <property type="component" value="Chromosome 8"/>
</dbReference>
<dbReference type="GO" id="GO:0006887">
    <property type="term" value="P:exocytosis"/>
    <property type="evidence" value="ECO:0007669"/>
    <property type="project" value="UniProtKB-KW"/>
</dbReference>
<feature type="domain" description="Exocyst complex subunit Exo70 C-terminal" evidence="5">
    <location>
        <begin position="242"/>
        <end position="625"/>
    </location>
</feature>
<evidence type="ECO:0000256" key="1">
    <source>
        <dbReference type="ARBA" id="ARBA00006756"/>
    </source>
</evidence>